<proteinExistence type="predicted"/>
<accession>A0A1G6IMZ3</accession>
<sequence length="216" mass="23992">MGELIVIRHAQASFGSDDYDRLSDLGHQQAELVGAALRDMGWVPDRLITGTLARQKQTLRGMGFDKAPEEHAGWNEYDFHDLLRVKFGGTIPDPVQHDRKTHFRTLRDVLREWQGGGVEGARETWTQFSARIASARQAATREGAERVLVISSGGAIGQLTASALGAAPEQMIALNLQVKNTAISRFIFTPRAFFLHEFNATPHFAPKERAHLLSYS</sequence>
<dbReference type="InterPro" id="IPR013078">
    <property type="entry name" value="His_Pase_superF_clade-1"/>
</dbReference>
<dbReference type="GO" id="GO:0016787">
    <property type="term" value="F:hydrolase activity"/>
    <property type="evidence" value="ECO:0007669"/>
    <property type="project" value="UniProtKB-KW"/>
</dbReference>
<dbReference type="Proteomes" id="UP000199628">
    <property type="component" value="Unassembled WGS sequence"/>
</dbReference>
<dbReference type="CDD" id="cd07067">
    <property type="entry name" value="HP_PGM_like"/>
    <property type="match status" value="1"/>
</dbReference>
<dbReference type="Gene3D" id="3.40.50.1240">
    <property type="entry name" value="Phosphoglycerate mutase-like"/>
    <property type="match status" value="1"/>
</dbReference>
<reference evidence="3" key="1">
    <citation type="submission" date="2016-10" db="EMBL/GenBank/DDBJ databases">
        <authorList>
            <person name="Varghese N."/>
            <person name="Submissions S."/>
        </authorList>
    </citation>
    <scope>NUCLEOTIDE SEQUENCE [LARGE SCALE GENOMIC DNA]</scope>
    <source>
        <strain evidence="3">CGMCC 1.9108</strain>
    </source>
</reference>
<keyword evidence="1" id="KW-0378">Hydrolase</keyword>
<dbReference type="SUPFAM" id="SSF53254">
    <property type="entry name" value="Phosphoglycerate mutase-like"/>
    <property type="match status" value="1"/>
</dbReference>
<evidence type="ECO:0000313" key="2">
    <source>
        <dbReference type="EMBL" id="SDC07859.1"/>
    </source>
</evidence>
<dbReference type="AlphaFoldDB" id="A0A1G6IMZ3"/>
<dbReference type="OrthoDB" id="280692at2"/>
<dbReference type="PANTHER" id="PTHR20935:SF0">
    <property type="entry name" value="SERINE_THREONINE-PROTEIN PHOSPHATASE PGAM5, MITOCHONDRIAL"/>
    <property type="match status" value="1"/>
</dbReference>
<name>A0A1G6IMZ3_9RHOB</name>
<organism evidence="2 3">
    <name type="scientific">Ruegeria marina</name>
    <dbReference type="NCBI Taxonomy" id="639004"/>
    <lineage>
        <taxon>Bacteria</taxon>
        <taxon>Pseudomonadati</taxon>
        <taxon>Pseudomonadota</taxon>
        <taxon>Alphaproteobacteria</taxon>
        <taxon>Rhodobacterales</taxon>
        <taxon>Roseobacteraceae</taxon>
        <taxon>Ruegeria</taxon>
    </lineage>
</organism>
<dbReference type="PANTHER" id="PTHR20935">
    <property type="entry name" value="PHOSPHOGLYCERATE MUTASE-RELATED"/>
    <property type="match status" value="1"/>
</dbReference>
<gene>
    <name evidence="2" type="ORF">SAMN04488239_101165</name>
</gene>
<keyword evidence="3" id="KW-1185">Reference proteome</keyword>
<dbReference type="InterPro" id="IPR051021">
    <property type="entry name" value="Mito_Ser/Thr_phosphatase"/>
</dbReference>
<protein>
    <submittedName>
        <fullName evidence="2">Broad specificity phosphatase PhoE</fullName>
    </submittedName>
</protein>
<dbReference type="RefSeq" id="WP_093026813.1">
    <property type="nucleotide sequence ID" value="NZ_FMZV01000001.1"/>
</dbReference>
<evidence type="ECO:0000313" key="3">
    <source>
        <dbReference type="Proteomes" id="UP000199628"/>
    </source>
</evidence>
<dbReference type="STRING" id="639004.SAMN04488239_101165"/>
<dbReference type="EMBL" id="FMZV01000001">
    <property type="protein sequence ID" value="SDC07859.1"/>
    <property type="molecule type" value="Genomic_DNA"/>
</dbReference>
<dbReference type="SMART" id="SM00855">
    <property type="entry name" value="PGAM"/>
    <property type="match status" value="1"/>
</dbReference>
<evidence type="ECO:0000256" key="1">
    <source>
        <dbReference type="ARBA" id="ARBA00022801"/>
    </source>
</evidence>
<dbReference type="Pfam" id="PF00300">
    <property type="entry name" value="His_Phos_1"/>
    <property type="match status" value="1"/>
</dbReference>
<dbReference type="InterPro" id="IPR029033">
    <property type="entry name" value="His_PPase_superfam"/>
</dbReference>